<feature type="transmembrane region" description="Helical" evidence="6">
    <location>
        <begin position="221"/>
        <end position="249"/>
    </location>
</feature>
<keyword evidence="2 6" id="KW-0812">Transmembrane</keyword>
<dbReference type="GO" id="GO:0140359">
    <property type="term" value="F:ABC-type transporter activity"/>
    <property type="evidence" value="ECO:0007669"/>
    <property type="project" value="InterPro"/>
</dbReference>
<dbReference type="PANTHER" id="PTHR43229">
    <property type="entry name" value="NODULATION PROTEIN J"/>
    <property type="match status" value="1"/>
</dbReference>
<comment type="subcellular location">
    <subcellularLocation>
        <location evidence="6">Cell membrane</location>
        <topology evidence="6">Multi-pass membrane protein</topology>
    </subcellularLocation>
    <subcellularLocation>
        <location evidence="1">Membrane</location>
        <topology evidence="1">Multi-pass membrane protein</topology>
    </subcellularLocation>
</comment>
<evidence type="ECO:0000256" key="6">
    <source>
        <dbReference type="RuleBase" id="RU361157"/>
    </source>
</evidence>
<proteinExistence type="inferred from homology"/>
<dbReference type="EMBL" id="CADCTP010000099">
    <property type="protein sequence ID" value="CAA9231980.1"/>
    <property type="molecule type" value="Genomic_DNA"/>
</dbReference>
<evidence type="ECO:0000256" key="5">
    <source>
        <dbReference type="ARBA" id="ARBA00023251"/>
    </source>
</evidence>
<evidence type="ECO:0000259" key="7">
    <source>
        <dbReference type="PROSITE" id="PS51012"/>
    </source>
</evidence>
<feature type="transmembrane region" description="Helical" evidence="6">
    <location>
        <begin position="174"/>
        <end position="193"/>
    </location>
</feature>
<evidence type="ECO:0000256" key="1">
    <source>
        <dbReference type="ARBA" id="ARBA00004141"/>
    </source>
</evidence>
<keyword evidence="5" id="KW-0046">Antibiotic resistance</keyword>
<dbReference type="GO" id="GO:0046677">
    <property type="term" value="P:response to antibiotic"/>
    <property type="evidence" value="ECO:0007669"/>
    <property type="project" value="UniProtKB-KW"/>
</dbReference>
<dbReference type="GO" id="GO:0043190">
    <property type="term" value="C:ATP-binding cassette (ABC) transporter complex"/>
    <property type="evidence" value="ECO:0007669"/>
    <property type="project" value="InterPro"/>
</dbReference>
<evidence type="ECO:0000256" key="2">
    <source>
        <dbReference type="ARBA" id="ARBA00022692"/>
    </source>
</evidence>
<feature type="transmembrane region" description="Helical" evidence="6">
    <location>
        <begin position="60"/>
        <end position="79"/>
    </location>
</feature>
<dbReference type="PRINTS" id="PR00164">
    <property type="entry name" value="ABC2TRNSPORT"/>
</dbReference>
<name>A0A6J4HS94_9ACTN</name>
<keyword evidence="6" id="KW-0813">Transport</keyword>
<gene>
    <name evidence="8" type="ORF">AVDCRST_MAG41-1035</name>
</gene>
<dbReference type="InterPro" id="IPR051784">
    <property type="entry name" value="Nod_factor_ABC_transporter"/>
</dbReference>
<dbReference type="InterPro" id="IPR000412">
    <property type="entry name" value="ABC_2_transport"/>
</dbReference>
<keyword evidence="3 6" id="KW-1133">Transmembrane helix</keyword>
<evidence type="ECO:0000313" key="8">
    <source>
        <dbReference type="EMBL" id="CAA9231980.1"/>
    </source>
</evidence>
<dbReference type="AlphaFoldDB" id="A0A6J4HS94"/>
<dbReference type="PROSITE" id="PS51012">
    <property type="entry name" value="ABC_TM2"/>
    <property type="match status" value="1"/>
</dbReference>
<reference evidence="8" key="1">
    <citation type="submission" date="2020-02" db="EMBL/GenBank/DDBJ databases">
        <authorList>
            <person name="Meier V. D."/>
        </authorList>
    </citation>
    <scope>NUCLEOTIDE SEQUENCE</scope>
    <source>
        <strain evidence="8">AVDCRST_MAG41</strain>
    </source>
</reference>
<dbReference type="PIRSF" id="PIRSF006648">
    <property type="entry name" value="DrrB"/>
    <property type="match status" value="1"/>
</dbReference>
<sequence length="259" mass="27601">MLAAPHALRSYEYWLFQYKRTYKGSLVSTILFPVLFLASMGLGLGTLVDQSASGGVDGRSYLTFLAPGLLAATAMQTAVGESTYPVMGAIKWVKTYHAMLATPLGVLDVLVGHVLFIATRILISAGIFLAVMTLFGASESPLALFALVGALLTGLAFALPTIAFAAVTENDAGFAFLFRFVVTPLFLFGGVFYPVEQLPVVLEQVAYVTPLWHGVDLSRDLALGTATAAGTAGHVLYLSVWIVAGFAVAARNYRRRLAV</sequence>
<feature type="domain" description="ABC transmembrane type-2" evidence="7">
    <location>
        <begin position="24"/>
        <end position="256"/>
    </location>
</feature>
<organism evidence="8">
    <name type="scientific">uncultured Mycobacteriales bacterium</name>
    <dbReference type="NCBI Taxonomy" id="581187"/>
    <lineage>
        <taxon>Bacteria</taxon>
        <taxon>Bacillati</taxon>
        <taxon>Actinomycetota</taxon>
        <taxon>Actinomycetes</taxon>
        <taxon>Mycobacteriales</taxon>
        <taxon>environmental samples</taxon>
    </lineage>
</organism>
<dbReference type="PANTHER" id="PTHR43229:SF2">
    <property type="entry name" value="NODULATION PROTEIN J"/>
    <property type="match status" value="1"/>
</dbReference>
<protein>
    <recommendedName>
        <fullName evidence="6">Transport permease protein</fullName>
    </recommendedName>
</protein>
<dbReference type="Pfam" id="PF01061">
    <property type="entry name" value="ABC2_membrane"/>
    <property type="match status" value="1"/>
</dbReference>
<comment type="similarity">
    <text evidence="6">Belongs to the ABC-2 integral membrane protein family.</text>
</comment>
<feature type="transmembrane region" description="Helical" evidence="6">
    <location>
        <begin position="26"/>
        <end position="48"/>
    </location>
</feature>
<evidence type="ECO:0000256" key="3">
    <source>
        <dbReference type="ARBA" id="ARBA00022989"/>
    </source>
</evidence>
<dbReference type="InterPro" id="IPR013525">
    <property type="entry name" value="ABC2_TM"/>
</dbReference>
<feature type="transmembrane region" description="Helical" evidence="6">
    <location>
        <begin position="100"/>
        <end position="130"/>
    </location>
</feature>
<accession>A0A6J4HS94</accession>
<keyword evidence="6" id="KW-1003">Cell membrane</keyword>
<feature type="transmembrane region" description="Helical" evidence="6">
    <location>
        <begin position="142"/>
        <end position="167"/>
    </location>
</feature>
<evidence type="ECO:0000256" key="4">
    <source>
        <dbReference type="ARBA" id="ARBA00023136"/>
    </source>
</evidence>
<keyword evidence="4 6" id="KW-0472">Membrane</keyword>
<dbReference type="InterPro" id="IPR047817">
    <property type="entry name" value="ABC2_TM_bact-type"/>
</dbReference>